<protein>
    <submittedName>
        <fullName evidence="9">UDP-2,3-diacylglucosamine diphosphatase</fullName>
    </submittedName>
</protein>
<dbReference type="Proteomes" id="UP000323567">
    <property type="component" value="Unassembled WGS sequence"/>
</dbReference>
<evidence type="ECO:0000256" key="1">
    <source>
        <dbReference type="ARBA" id="ARBA00022475"/>
    </source>
</evidence>
<accession>A0A5B3GTY0</accession>
<dbReference type="Proteomes" id="UP000322658">
    <property type="component" value="Unassembled WGS sequence"/>
</dbReference>
<keyword evidence="1" id="KW-1003">Cell membrane</keyword>
<dbReference type="GO" id="GO:0016020">
    <property type="term" value="C:membrane"/>
    <property type="evidence" value="ECO:0007669"/>
    <property type="project" value="GOC"/>
</dbReference>
<evidence type="ECO:0000313" key="10">
    <source>
        <dbReference type="Proteomes" id="UP000322658"/>
    </source>
</evidence>
<dbReference type="PANTHER" id="PTHR34990:SF1">
    <property type="entry name" value="UDP-2,3-DIACYLGLUCOSAMINE HYDROLASE"/>
    <property type="match status" value="1"/>
</dbReference>
<sequence length="260" mass="29613">MYYFASDIHLGAGDAATARAVERRFVAWLDDAARDAEAIFLVGDIFDFWFEYRRVVPKGFVRTLGKLAELTDRGVRVVFFTGNHDMWVGDYLARECGLEIHTSPEVMTLSGKKVFIAHGDNMKIDGQPMLKFLNRIFRSRTLRWLFSWGVHPDWALRFGHWWSGRSRKGHGEEAARGASLTEPYTGSSEPHTEPLVEYAREYSRTHAVDLFVFGHMHFPRDCREGRLHVVNLGCWAENPSYAVLDAAGELTLKMPGKTSV</sequence>
<dbReference type="GO" id="GO:0009245">
    <property type="term" value="P:lipid A biosynthetic process"/>
    <property type="evidence" value="ECO:0007669"/>
    <property type="project" value="TreeGrafter"/>
</dbReference>
<keyword evidence="2" id="KW-0997">Cell inner membrane</keyword>
<feature type="domain" description="Calcineurin-like phosphoesterase" evidence="7">
    <location>
        <begin position="4"/>
        <end position="218"/>
    </location>
</feature>
<dbReference type="EMBL" id="VVXJ01000005">
    <property type="protein sequence ID" value="KAA2377198.1"/>
    <property type="molecule type" value="Genomic_DNA"/>
</dbReference>
<dbReference type="GeneID" id="92757836"/>
<evidence type="ECO:0000256" key="4">
    <source>
        <dbReference type="ARBA" id="ARBA00022801"/>
    </source>
</evidence>
<dbReference type="RefSeq" id="WP_015547658.1">
    <property type="nucleotide sequence ID" value="NZ_CATVWL010000003.1"/>
</dbReference>
<comment type="caution">
    <text evidence="9">The sequence shown here is derived from an EMBL/GenBank/DDBJ whole genome shotgun (WGS) entry which is preliminary data.</text>
</comment>
<evidence type="ECO:0000256" key="3">
    <source>
        <dbReference type="ARBA" id="ARBA00022723"/>
    </source>
</evidence>
<proteinExistence type="predicted"/>
<evidence type="ECO:0000256" key="5">
    <source>
        <dbReference type="ARBA" id="ARBA00023136"/>
    </source>
</evidence>
<dbReference type="GO" id="GO:0008758">
    <property type="term" value="F:UDP-2,3-diacylglucosamine hydrolase activity"/>
    <property type="evidence" value="ECO:0007669"/>
    <property type="project" value="TreeGrafter"/>
</dbReference>
<dbReference type="SUPFAM" id="SSF56300">
    <property type="entry name" value="Metallo-dependent phosphatases"/>
    <property type="match status" value="1"/>
</dbReference>
<dbReference type="GO" id="GO:0046872">
    <property type="term" value="F:metal ion binding"/>
    <property type="evidence" value="ECO:0007669"/>
    <property type="project" value="UniProtKB-KW"/>
</dbReference>
<dbReference type="Pfam" id="PF00149">
    <property type="entry name" value="Metallophos"/>
    <property type="match status" value="1"/>
</dbReference>
<evidence type="ECO:0000259" key="7">
    <source>
        <dbReference type="Pfam" id="PF00149"/>
    </source>
</evidence>
<evidence type="ECO:0000313" key="9">
    <source>
        <dbReference type="EMBL" id="KAA2377198.1"/>
    </source>
</evidence>
<keyword evidence="5" id="KW-0472">Membrane</keyword>
<evidence type="ECO:0000313" key="11">
    <source>
        <dbReference type="Proteomes" id="UP000323567"/>
    </source>
</evidence>
<dbReference type="Gene3D" id="3.60.21.10">
    <property type="match status" value="1"/>
</dbReference>
<dbReference type="CDD" id="cd07398">
    <property type="entry name" value="MPP_YbbF-LpxH"/>
    <property type="match status" value="1"/>
</dbReference>
<evidence type="ECO:0000256" key="2">
    <source>
        <dbReference type="ARBA" id="ARBA00022519"/>
    </source>
</evidence>
<dbReference type="InterPro" id="IPR004843">
    <property type="entry name" value="Calcineurin-like_PHP"/>
</dbReference>
<dbReference type="AlphaFoldDB" id="A0A5B3GTY0"/>
<organism evidence="9 10">
    <name type="scientific">Alistipes shahii</name>
    <dbReference type="NCBI Taxonomy" id="328814"/>
    <lineage>
        <taxon>Bacteria</taxon>
        <taxon>Pseudomonadati</taxon>
        <taxon>Bacteroidota</taxon>
        <taxon>Bacteroidia</taxon>
        <taxon>Bacteroidales</taxon>
        <taxon>Rikenellaceae</taxon>
        <taxon>Alistipes</taxon>
    </lineage>
</organism>
<name>A0A5B3GTY0_9BACT</name>
<gene>
    <name evidence="9" type="ORF">F2Y07_03420</name>
    <name evidence="8" type="ORF">F2Y13_04715</name>
</gene>
<keyword evidence="6" id="KW-0464">Manganese</keyword>
<reference evidence="10 11" key="1">
    <citation type="journal article" date="2019" name="Nat. Med.">
        <title>A library of human gut bacterial isolates paired with longitudinal multiomics data enables mechanistic microbiome research.</title>
        <authorList>
            <person name="Poyet M."/>
            <person name="Groussin M."/>
            <person name="Gibbons S.M."/>
            <person name="Avila-Pacheco J."/>
            <person name="Jiang X."/>
            <person name="Kearney S.M."/>
            <person name="Perrotta A.R."/>
            <person name="Berdy B."/>
            <person name="Zhao S."/>
            <person name="Lieberman T.D."/>
            <person name="Swanson P.K."/>
            <person name="Smith M."/>
            <person name="Roesemann S."/>
            <person name="Alexander J.E."/>
            <person name="Rich S.A."/>
            <person name="Livny J."/>
            <person name="Vlamakis H."/>
            <person name="Clish C."/>
            <person name="Bullock K."/>
            <person name="Deik A."/>
            <person name="Scott J."/>
            <person name="Pierce K.A."/>
            <person name="Xavier R.J."/>
            <person name="Alm E.J."/>
        </authorList>
    </citation>
    <scope>NUCLEOTIDE SEQUENCE [LARGE SCALE GENOMIC DNA]</scope>
    <source>
        <strain evidence="9 10">BIOML-A1</strain>
        <strain evidence="8 11">BIOML-A2</strain>
    </source>
</reference>
<dbReference type="PANTHER" id="PTHR34990">
    <property type="entry name" value="UDP-2,3-DIACYLGLUCOSAMINE HYDROLASE-RELATED"/>
    <property type="match status" value="1"/>
</dbReference>
<evidence type="ECO:0000313" key="8">
    <source>
        <dbReference type="EMBL" id="KAA2371247.1"/>
    </source>
</evidence>
<dbReference type="InterPro" id="IPR029052">
    <property type="entry name" value="Metallo-depent_PP-like"/>
</dbReference>
<evidence type="ECO:0000256" key="6">
    <source>
        <dbReference type="ARBA" id="ARBA00023211"/>
    </source>
</evidence>
<keyword evidence="4" id="KW-0378">Hydrolase</keyword>
<dbReference type="InterPro" id="IPR043461">
    <property type="entry name" value="LpxH-like"/>
</dbReference>
<dbReference type="EMBL" id="VVXK01000004">
    <property type="protein sequence ID" value="KAA2371247.1"/>
    <property type="molecule type" value="Genomic_DNA"/>
</dbReference>
<keyword evidence="3" id="KW-0479">Metal-binding</keyword>